<feature type="non-terminal residue" evidence="2">
    <location>
        <position position="1"/>
    </location>
</feature>
<evidence type="ECO:0000313" key="3">
    <source>
        <dbReference type="Proteomes" id="UP001444071"/>
    </source>
</evidence>
<proteinExistence type="predicted"/>
<reference evidence="2 3" key="1">
    <citation type="submission" date="2021-06" db="EMBL/GenBank/DDBJ databases">
        <authorList>
            <person name="Palmer J.M."/>
        </authorList>
    </citation>
    <scope>NUCLEOTIDE SEQUENCE [LARGE SCALE GENOMIC DNA]</scope>
    <source>
        <strain evidence="2 3">XR_2019</strain>
        <tissue evidence="2">Muscle</tissue>
    </source>
</reference>
<protein>
    <submittedName>
        <fullName evidence="2">Uncharacterized protein</fullName>
    </submittedName>
</protein>
<comment type="caution">
    <text evidence="2">The sequence shown here is derived from an EMBL/GenBank/DDBJ whole genome shotgun (WGS) entry which is preliminary data.</text>
</comment>
<evidence type="ECO:0000256" key="1">
    <source>
        <dbReference type="SAM" id="Phobius"/>
    </source>
</evidence>
<dbReference type="EMBL" id="JAHRIM010060521">
    <property type="protein sequence ID" value="MEQ2270834.1"/>
    <property type="molecule type" value="Genomic_DNA"/>
</dbReference>
<accession>A0ABV0WP06</accession>
<gene>
    <name evidence="2" type="ORF">XENORESO_014700</name>
</gene>
<evidence type="ECO:0000313" key="2">
    <source>
        <dbReference type="EMBL" id="MEQ2270834.1"/>
    </source>
</evidence>
<name>A0ABV0WP06_9TELE</name>
<dbReference type="Proteomes" id="UP001444071">
    <property type="component" value="Unassembled WGS sequence"/>
</dbReference>
<keyword evidence="1" id="KW-0812">Transmembrane</keyword>
<feature type="transmembrane region" description="Helical" evidence="1">
    <location>
        <begin position="81"/>
        <end position="102"/>
    </location>
</feature>
<sequence>LKAKSVELNFQHIGEDSNLKMDTFTDASFGNLSDGGTQGGHFIVLMGDDGGSLPFHGSQRELRELSEAHWQVKHSLCLRGLIMPFFFPHSFLNSVLVVLLILHL</sequence>
<keyword evidence="3" id="KW-1185">Reference proteome</keyword>
<keyword evidence="1" id="KW-0472">Membrane</keyword>
<organism evidence="2 3">
    <name type="scientific">Xenotaenia resolanae</name>
    <dbReference type="NCBI Taxonomy" id="208358"/>
    <lineage>
        <taxon>Eukaryota</taxon>
        <taxon>Metazoa</taxon>
        <taxon>Chordata</taxon>
        <taxon>Craniata</taxon>
        <taxon>Vertebrata</taxon>
        <taxon>Euteleostomi</taxon>
        <taxon>Actinopterygii</taxon>
        <taxon>Neopterygii</taxon>
        <taxon>Teleostei</taxon>
        <taxon>Neoteleostei</taxon>
        <taxon>Acanthomorphata</taxon>
        <taxon>Ovalentaria</taxon>
        <taxon>Atherinomorphae</taxon>
        <taxon>Cyprinodontiformes</taxon>
        <taxon>Goodeidae</taxon>
        <taxon>Xenotaenia</taxon>
    </lineage>
</organism>
<keyword evidence="1" id="KW-1133">Transmembrane helix</keyword>